<dbReference type="EMBL" id="CP041239">
    <property type="protein sequence ID" value="QLL63943.1"/>
    <property type="molecule type" value="Genomic_DNA"/>
</dbReference>
<reference evidence="1 2" key="1">
    <citation type="submission" date="2019-06" db="EMBL/GenBank/DDBJ databases">
        <title>Complete genome sequence of Ensifer mexicanus ITTG R7 isolated from nodules of Acacia angustissima (Mill.) Kuntze.</title>
        <authorList>
            <person name="Rincon-Rosales R."/>
            <person name="Rogel M.A."/>
            <person name="Guerrero G."/>
            <person name="Rincon-Molina C.I."/>
            <person name="Lopez-Lopez A."/>
            <person name="Martinez-Romero E."/>
        </authorList>
    </citation>
    <scope>NUCLEOTIDE SEQUENCE [LARGE SCALE GENOMIC DNA]</scope>
    <source>
        <strain evidence="1 2">ITTG R7</strain>
        <plasmid evidence="2">pemeittgr7a</plasmid>
    </source>
</reference>
<dbReference type="Proteomes" id="UP000510721">
    <property type="component" value="Plasmid pEmeITTGR7a"/>
</dbReference>
<keyword evidence="1" id="KW-0614">Plasmid</keyword>
<accession>A0A859QE39</accession>
<dbReference type="InterPro" id="IPR036237">
    <property type="entry name" value="Xyl_isomerase-like_sf"/>
</dbReference>
<sequence length="240" mass="26534">MTTIGFSTGAIARDDFATALDLLEPTHTSAVELSALRAAELPPLLAALPGLLPRLNQRYRYISFHAPTNFDDEQSLVRELMVIADLGLNIVVHPDTIGDFDHWRSLGSQLCLENMDSRKPIGRTAEELEPFFERLPEAKLCLDLAHARQIDSSMNQAVRILRRFGSRLAQFHISEINSKGTHFAMSFAARRAYEPFAPILSRTPVIIESIVGRHEIAREIAATEELVTQTAGAGSRGFAA</sequence>
<organism evidence="1 2">
    <name type="scientific">Sinorhizobium mexicanum</name>
    <dbReference type="NCBI Taxonomy" id="375549"/>
    <lineage>
        <taxon>Bacteria</taxon>
        <taxon>Pseudomonadati</taxon>
        <taxon>Pseudomonadota</taxon>
        <taxon>Alphaproteobacteria</taxon>
        <taxon>Hyphomicrobiales</taxon>
        <taxon>Rhizobiaceae</taxon>
        <taxon>Sinorhizobium/Ensifer group</taxon>
        <taxon>Sinorhizobium</taxon>
    </lineage>
</organism>
<dbReference type="Gene3D" id="3.20.20.150">
    <property type="entry name" value="Divalent-metal-dependent TIM barrel enzymes"/>
    <property type="match status" value="1"/>
</dbReference>
<proteinExistence type="predicted"/>
<dbReference type="SUPFAM" id="SSF51658">
    <property type="entry name" value="Xylose isomerase-like"/>
    <property type="match status" value="1"/>
</dbReference>
<dbReference type="RefSeq" id="WP_180941826.1">
    <property type="nucleotide sequence ID" value="NZ_CP041239.1"/>
</dbReference>
<protein>
    <submittedName>
        <fullName evidence="1">Uncharacterized protein</fullName>
    </submittedName>
</protein>
<keyword evidence="2" id="KW-1185">Reference proteome</keyword>
<geneLocation type="plasmid" evidence="2">
    <name>pemeittgr7a</name>
</geneLocation>
<name>A0A859QE39_9HYPH</name>
<evidence type="ECO:0000313" key="2">
    <source>
        <dbReference type="Proteomes" id="UP000510721"/>
    </source>
</evidence>
<dbReference type="KEGG" id="emx:FKV68_20885"/>
<dbReference type="AlphaFoldDB" id="A0A859QE39"/>
<gene>
    <name evidence="1" type="ORF">FKV68_20885</name>
</gene>
<evidence type="ECO:0000313" key="1">
    <source>
        <dbReference type="EMBL" id="QLL63943.1"/>
    </source>
</evidence>